<gene>
    <name evidence="2" type="ORF">E5676_scaffold426G00670</name>
    <name evidence="1" type="ORF">E6C27_scaffold149G00690</name>
</gene>
<dbReference type="Pfam" id="PF03754">
    <property type="entry name" value="At2g31720-like"/>
    <property type="match status" value="1"/>
</dbReference>
<organism evidence="2 4">
    <name type="scientific">Cucumis melo var. makuwa</name>
    <name type="common">Oriental melon</name>
    <dbReference type="NCBI Taxonomy" id="1194695"/>
    <lineage>
        <taxon>Eukaryota</taxon>
        <taxon>Viridiplantae</taxon>
        <taxon>Streptophyta</taxon>
        <taxon>Embryophyta</taxon>
        <taxon>Tracheophyta</taxon>
        <taxon>Spermatophyta</taxon>
        <taxon>Magnoliopsida</taxon>
        <taxon>eudicotyledons</taxon>
        <taxon>Gunneridae</taxon>
        <taxon>Pentapetalae</taxon>
        <taxon>rosids</taxon>
        <taxon>fabids</taxon>
        <taxon>Cucurbitales</taxon>
        <taxon>Cucurbitaceae</taxon>
        <taxon>Benincaseae</taxon>
        <taxon>Cucumis</taxon>
    </lineage>
</organism>
<dbReference type="EMBL" id="SSTE01014064">
    <property type="protein sequence ID" value="KAA0046357.1"/>
    <property type="molecule type" value="Genomic_DNA"/>
</dbReference>
<comment type="caution">
    <text evidence="2">The sequence shown here is derived from an EMBL/GenBank/DDBJ whole genome shotgun (WGS) entry which is preliminary data.</text>
</comment>
<dbReference type="InterPro" id="IPR005508">
    <property type="entry name" value="At2g31720-like"/>
</dbReference>
<evidence type="ECO:0000313" key="3">
    <source>
        <dbReference type="Proteomes" id="UP000321393"/>
    </source>
</evidence>
<sequence length="66" mass="7654">MDLSLVSEIPTAMRERIVEMGGYEINLVIQKQLQDTDLNKNEGRLSLPAKKLLYDFTTEEERRLLS</sequence>
<evidence type="ECO:0000313" key="1">
    <source>
        <dbReference type="EMBL" id="KAA0046357.1"/>
    </source>
</evidence>
<protein>
    <submittedName>
        <fullName evidence="1 2">B3 domain-containing protein</fullName>
    </submittedName>
</protein>
<reference evidence="3 4" key="1">
    <citation type="submission" date="2019-08" db="EMBL/GenBank/DDBJ databases">
        <title>Draft genome sequences of two oriental melons (Cucumis melo L. var makuwa).</title>
        <authorList>
            <person name="Kwon S.-Y."/>
        </authorList>
    </citation>
    <scope>NUCLEOTIDE SEQUENCE [LARGE SCALE GENOMIC DNA]</scope>
    <source>
        <strain evidence="4">cv. Chang Bougi</strain>
        <strain evidence="3">cv. SW 3</strain>
        <tissue evidence="2">Leaf</tissue>
    </source>
</reference>
<dbReference type="OrthoDB" id="1703660at2759"/>
<evidence type="ECO:0000313" key="4">
    <source>
        <dbReference type="Proteomes" id="UP000321947"/>
    </source>
</evidence>
<dbReference type="PANTHER" id="PTHR31541">
    <property type="entry name" value="B3 DOMAIN PLANT PROTEIN-RELATED"/>
    <property type="match status" value="1"/>
</dbReference>
<dbReference type="PANTHER" id="PTHR31541:SF60">
    <property type="entry name" value="TF-B3 DOMAIN-CONTAINING PROTEIN"/>
    <property type="match status" value="1"/>
</dbReference>
<evidence type="ECO:0000313" key="2">
    <source>
        <dbReference type="EMBL" id="TYK30521.1"/>
    </source>
</evidence>
<dbReference type="GO" id="GO:0003677">
    <property type="term" value="F:DNA binding"/>
    <property type="evidence" value="ECO:0007669"/>
    <property type="project" value="InterPro"/>
</dbReference>
<proteinExistence type="predicted"/>
<dbReference type="EMBL" id="SSTD01000604">
    <property type="protein sequence ID" value="TYK30521.1"/>
    <property type="molecule type" value="Genomic_DNA"/>
</dbReference>
<dbReference type="AlphaFoldDB" id="A0A5D3E4N7"/>
<accession>A0A5D3E4N7</accession>
<name>A0A5D3E4N7_CUCMM</name>
<dbReference type="Proteomes" id="UP000321393">
    <property type="component" value="Unassembled WGS sequence"/>
</dbReference>
<dbReference type="Proteomes" id="UP000321947">
    <property type="component" value="Unassembled WGS sequence"/>
</dbReference>